<accession>A0A6A5V3J7</accession>
<dbReference type="AlphaFoldDB" id="A0A6A5V3J7"/>
<protein>
    <submittedName>
        <fullName evidence="1">Uncharacterized protein</fullName>
    </submittedName>
</protein>
<dbReference type="EMBL" id="ML976699">
    <property type="protein sequence ID" value="KAF1970622.1"/>
    <property type="molecule type" value="Genomic_DNA"/>
</dbReference>
<dbReference type="Proteomes" id="UP000800036">
    <property type="component" value="Unassembled WGS sequence"/>
</dbReference>
<evidence type="ECO:0000313" key="2">
    <source>
        <dbReference type="Proteomes" id="UP000800036"/>
    </source>
</evidence>
<sequence>MAIRTIIFHFSIPTIRRIPDLLTMEYARYRRSLALRSGQQPLPAILEIAIAGNREEVLRQDHTVEFVRVNELSENDRDLISFMRTFYHRDRESTGEEGPLMVVRVARSSFIHISAADGEEFEEEMNEYAERDHWEVDGRVFQGTVVGRAVDEDEYVENWCSGEFWNEDAVANGAARRIVEGCKADAAKTNLGPIAEEV</sequence>
<name>A0A6A5V3J7_9PLEO</name>
<reference evidence="1" key="1">
    <citation type="journal article" date="2020" name="Stud. Mycol.">
        <title>101 Dothideomycetes genomes: a test case for predicting lifestyles and emergence of pathogens.</title>
        <authorList>
            <person name="Haridas S."/>
            <person name="Albert R."/>
            <person name="Binder M."/>
            <person name="Bloem J."/>
            <person name="Labutti K."/>
            <person name="Salamov A."/>
            <person name="Andreopoulos B."/>
            <person name="Baker S."/>
            <person name="Barry K."/>
            <person name="Bills G."/>
            <person name="Bluhm B."/>
            <person name="Cannon C."/>
            <person name="Castanera R."/>
            <person name="Culley D."/>
            <person name="Daum C."/>
            <person name="Ezra D."/>
            <person name="Gonzalez J."/>
            <person name="Henrissat B."/>
            <person name="Kuo A."/>
            <person name="Liang C."/>
            <person name="Lipzen A."/>
            <person name="Lutzoni F."/>
            <person name="Magnuson J."/>
            <person name="Mondo S."/>
            <person name="Nolan M."/>
            <person name="Ohm R."/>
            <person name="Pangilinan J."/>
            <person name="Park H.-J."/>
            <person name="Ramirez L."/>
            <person name="Alfaro M."/>
            <person name="Sun H."/>
            <person name="Tritt A."/>
            <person name="Yoshinaga Y."/>
            <person name="Zwiers L.-H."/>
            <person name="Turgeon B."/>
            <person name="Goodwin S."/>
            <person name="Spatafora J."/>
            <person name="Crous P."/>
            <person name="Grigoriev I."/>
        </authorList>
    </citation>
    <scope>NUCLEOTIDE SEQUENCE</scope>
    <source>
        <strain evidence="1">CBS 107.79</strain>
    </source>
</reference>
<keyword evidence="2" id="KW-1185">Reference proteome</keyword>
<gene>
    <name evidence="1" type="ORF">BU23DRAFT_649247</name>
</gene>
<evidence type="ECO:0000313" key="1">
    <source>
        <dbReference type="EMBL" id="KAF1970622.1"/>
    </source>
</evidence>
<organism evidence="1 2">
    <name type="scientific">Bimuria novae-zelandiae CBS 107.79</name>
    <dbReference type="NCBI Taxonomy" id="1447943"/>
    <lineage>
        <taxon>Eukaryota</taxon>
        <taxon>Fungi</taxon>
        <taxon>Dikarya</taxon>
        <taxon>Ascomycota</taxon>
        <taxon>Pezizomycotina</taxon>
        <taxon>Dothideomycetes</taxon>
        <taxon>Pleosporomycetidae</taxon>
        <taxon>Pleosporales</taxon>
        <taxon>Massarineae</taxon>
        <taxon>Didymosphaeriaceae</taxon>
        <taxon>Bimuria</taxon>
    </lineage>
</organism>
<proteinExistence type="predicted"/>